<keyword evidence="2" id="KW-1133">Transmembrane helix</keyword>
<accession>A0AAE3GCL7</accession>
<evidence type="ECO:0000313" key="3">
    <source>
        <dbReference type="EMBL" id="MCP2163708.1"/>
    </source>
</evidence>
<dbReference type="Proteomes" id="UP001206128">
    <property type="component" value="Unassembled WGS sequence"/>
</dbReference>
<dbReference type="EMBL" id="JAMTCK010000001">
    <property type="protein sequence ID" value="MCP2163708.1"/>
    <property type="molecule type" value="Genomic_DNA"/>
</dbReference>
<name>A0AAE3GCL7_9PSEU</name>
<gene>
    <name evidence="3" type="ORF">LX83_000548</name>
</gene>
<organism evidence="3 4">
    <name type="scientific">Goodfellowiella coeruleoviolacea</name>
    <dbReference type="NCBI Taxonomy" id="334858"/>
    <lineage>
        <taxon>Bacteria</taxon>
        <taxon>Bacillati</taxon>
        <taxon>Actinomycetota</taxon>
        <taxon>Actinomycetes</taxon>
        <taxon>Pseudonocardiales</taxon>
        <taxon>Pseudonocardiaceae</taxon>
        <taxon>Goodfellowiella</taxon>
    </lineage>
</organism>
<feature type="compositionally biased region" description="Pro residues" evidence="1">
    <location>
        <begin position="1"/>
        <end position="13"/>
    </location>
</feature>
<keyword evidence="2" id="KW-0472">Membrane</keyword>
<keyword evidence="4" id="KW-1185">Reference proteome</keyword>
<evidence type="ECO:0000256" key="2">
    <source>
        <dbReference type="SAM" id="Phobius"/>
    </source>
</evidence>
<evidence type="ECO:0000313" key="4">
    <source>
        <dbReference type="Proteomes" id="UP001206128"/>
    </source>
</evidence>
<feature type="compositionally biased region" description="Gly residues" evidence="1">
    <location>
        <begin position="18"/>
        <end position="30"/>
    </location>
</feature>
<dbReference type="AlphaFoldDB" id="A0AAE3GCL7"/>
<dbReference type="RefSeq" id="WP_253766590.1">
    <property type="nucleotide sequence ID" value="NZ_JAMTCK010000001.1"/>
</dbReference>
<evidence type="ECO:0000256" key="1">
    <source>
        <dbReference type="SAM" id="MobiDB-lite"/>
    </source>
</evidence>
<feature type="transmembrane region" description="Helical" evidence="2">
    <location>
        <begin position="83"/>
        <end position="105"/>
    </location>
</feature>
<keyword evidence="2" id="KW-0812">Transmembrane</keyword>
<feature type="compositionally biased region" description="Pro residues" evidence="1">
    <location>
        <begin position="35"/>
        <end position="57"/>
    </location>
</feature>
<sequence>MTYPPQQPGPYGQPGPQGQPGYGQQGGGYGAQPAGYPPVGPPPGGYPPGPQPAPPLGFPTGGFPSQPGYPPPQGQPPGRRTGLVVGIVVAVVVLLAGGGTGLYLLSNRSDEQPGGGTAGGGTDAAALAVVDKFTKLNQDQLTQGRTNFAEFEGVVCAQDLATGQERAGSATVRTTPQPNLTITTDHVQVDGDHGTFTMHVSGTDSTNRQHNQDVPLRLVKDSGSWRVCGLYDSAPASGTPSSQPRPSR</sequence>
<protein>
    <recommendedName>
        <fullName evidence="5">DUF4878 domain-containing protein</fullName>
    </recommendedName>
</protein>
<feature type="region of interest" description="Disordered" evidence="1">
    <location>
        <begin position="1"/>
        <end position="78"/>
    </location>
</feature>
<proteinExistence type="predicted"/>
<evidence type="ECO:0008006" key="5">
    <source>
        <dbReference type="Google" id="ProtNLM"/>
    </source>
</evidence>
<comment type="caution">
    <text evidence="3">The sequence shown here is derived from an EMBL/GenBank/DDBJ whole genome shotgun (WGS) entry which is preliminary data.</text>
</comment>
<reference evidence="3" key="1">
    <citation type="submission" date="2022-06" db="EMBL/GenBank/DDBJ databases">
        <title>Genomic Encyclopedia of Archaeal and Bacterial Type Strains, Phase II (KMG-II): from individual species to whole genera.</title>
        <authorList>
            <person name="Goeker M."/>
        </authorList>
    </citation>
    <scope>NUCLEOTIDE SEQUENCE</scope>
    <source>
        <strain evidence="3">DSM 43935</strain>
    </source>
</reference>